<dbReference type="SUPFAM" id="SSF81383">
    <property type="entry name" value="F-box domain"/>
    <property type="match status" value="1"/>
</dbReference>
<proteinExistence type="predicted"/>
<sequence length="598" mass="68015">MTSFSSLPQEVIDIIITHLIHRDYASCVLVSHAWRSYFTPSLWRTVRVVDETANNCLKTQQGRNALARYSQYIREFETTYLGLVFYLTIARPAITKLVSLTIRLKDHRFSKLTAKADQAGDVPKSVTSSVIKVLKNNPGLRSLNLDRGCFRYKDDEGAFEFLTIAIPTARLERLELSFFDSHWARDLEGAAITDSAATASSITYTNQFLAGVKLLLPINLEQDRFFSLKEIAITGNGIKASSMDPIRLSFLVRCPNLERIRLDRLDHPTMACLPILLKMACHRLDCLELTNCTNDITEPLVDLLQASKRGWKELRLPSMYALTRLGLAMLLDTSSETLEVLRIENAEDLLRRDTVGLLSSTTRLRRLEGPSDGQVTRFTSELTVDAYENYQEYVDGQKDRAWAVGPSMEYMQLSIQRVPRPDVVCRQGGRHLTFSQEGLDADLRFEVQRWIYTQLSKMTCLKELVLGKMDLDPELLASYIDPLLSSSMDPIAYEEALLMSYSGRGFQYLTMEFSLESGLDILEGMKELRVLDVRRTAHNIGVKELEWMHINWPKLEKIRGLETERGWSVHRGEGKEFKAGVDAWMAAHPRGIGSSFYL</sequence>
<dbReference type="SUPFAM" id="SSF52047">
    <property type="entry name" value="RNI-like"/>
    <property type="match status" value="1"/>
</dbReference>
<dbReference type="PROSITE" id="PS50181">
    <property type="entry name" value="FBOX"/>
    <property type="match status" value="1"/>
</dbReference>
<accession>A0A9P6UMB9</accession>
<gene>
    <name evidence="2" type="ORF">BGZ97_011976</name>
</gene>
<evidence type="ECO:0000313" key="3">
    <source>
        <dbReference type="Proteomes" id="UP000823405"/>
    </source>
</evidence>
<dbReference type="InterPro" id="IPR036047">
    <property type="entry name" value="F-box-like_dom_sf"/>
</dbReference>
<evidence type="ECO:0000259" key="1">
    <source>
        <dbReference type="PROSITE" id="PS50181"/>
    </source>
</evidence>
<protein>
    <recommendedName>
        <fullName evidence="1">F-box domain-containing protein</fullName>
    </recommendedName>
</protein>
<organism evidence="2 3">
    <name type="scientific">Linnemannia gamsii</name>
    <dbReference type="NCBI Taxonomy" id="64522"/>
    <lineage>
        <taxon>Eukaryota</taxon>
        <taxon>Fungi</taxon>
        <taxon>Fungi incertae sedis</taxon>
        <taxon>Mucoromycota</taxon>
        <taxon>Mortierellomycotina</taxon>
        <taxon>Mortierellomycetes</taxon>
        <taxon>Mortierellales</taxon>
        <taxon>Mortierellaceae</taxon>
        <taxon>Linnemannia</taxon>
    </lineage>
</organism>
<dbReference type="OrthoDB" id="2418021at2759"/>
<comment type="caution">
    <text evidence="2">The sequence shown here is derived from an EMBL/GenBank/DDBJ whole genome shotgun (WGS) entry which is preliminary data.</text>
</comment>
<feature type="domain" description="F-box" evidence="1">
    <location>
        <begin position="1"/>
        <end position="46"/>
    </location>
</feature>
<dbReference type="EMBL" id="JAAAIN010000737">
    <property type="protein sequence ID" value="KAG0311244.1"/>
    <property type="molecule type" value="Genomic_DNA"/>
</dbReference>
<name>A0A9P6UMB9_9FUNG</name>
<dbReference type="Proteomes" id="UP000823405">
    <property type="component" value="Unassembled WGS sequence"/>
</dbReference>
<dbReference type="InterPro" id="IPR001810">
    <property type="entry name" value="F-box_dom"/>
</dbReference>
<reference evidence="2" key="1">
    <citation type="journal article" date="2020" name="Fungal Divers.">
        <title>Resolving the Mortierellaceae phylogeny through synthesis of multi-gene phylogenetics and phylogenomics.</title>
        <authorList>
            <person name="Vandepol N."/>
            <person name="Liber J."/>
            <person name="Desiro A."/>
            <person name="Na H."/>
            <person name="Kennedy M."/>
            <person name="Barry K."/>
            <person name="Grigoriev I.V."/>
            <person name="Miller A.N."/>
            <person name="O'Donnell K."/>
            <person name="Stajich J.E."/>
            <person name="Bonito G."/>
        </authorList>
    </citation>
    <scope>NUCLEOTIDE SEQUENCE</scope>
    <source>
        <strain evidence="2">NVP60</strain>
    </source>
</reference>
<dbReference type="AlphaFoldDB" id="A0A9P6UMB9"/>
<dbReference type="Gene3D" id="3.80.10.10">
    <property type="entry name" value="Ribonuclease Inhibitor"/>
    <property type="match status" value="1"/>
</dbReference>
<evidence type="ECO:0000313" key="2">
    <source>
        <dbReference type="EMBL" id="KAG0311244.1"/>
    </source>
</evidence>
<dbReference type="PANTHER" id="PTHR31639:SF162">
    <property type="entry name" value="OS09G0454300 PROTEIN"/>
    <property type="match status" value="1"/>
</dbReference>
<keyword evidence="3" id="KW-1185">Reference proteome</keyword>
<dbReference type="InterPro" id="IPR032675">
    <property type="entry name" value="LRR_dom_sf"/>
</dbReference>
<dbReference type="PANTHER" id="PTHR31639">
    <property type="entry name" value="F-BOX PROTEIN-LIKE"/>
    <property type="match status" value="1"/>
</dbReference>
<dbReference type="Pfam" id="PF12937">
    <property type="entry name" value="F-box-like"/>
    <property type="match status" value="1"/>
</dbReference>
<dbReference type="Gene3D" id="1.20.1280.50">
    <property type="match status" value="1"/>
</dbReference>